<feature type="chain" id="PRO_5007526910" evidence="1">
    <location>
        <begin position="27"/>
        <end position="287"/>
    </location>
</feature>
<evidence type="ECO:0000256" key="1">
    <source>
        <dbReference type="SAM" id="SignalP"/>
    </source>
</evidence>
<sequence>MYFPVLRTLSFLVRWLLQHMYHCICSYSGNFFSSIPANFPTPNVLASLCSLVHKNVVCAAGTLHMRAVASTPGAYAEKIFLPILGTNTVVLDFSAHNTVALLHSNAVVRFAVCGGLRRRRVQVLRRYVLRMAALRTAVLRTLLRMYVRQFTLYRRYYVAITVPAHKYIRRQAYNSLQAFDGAAQYALLHAVHFTKLLDRTSMLLPRSAKCIPLQGGKKSLKITKKTLFMWLRSLAQGVSADGGVVGTAPSELHSGRGYEVGKLSKYQPLGTLYTVATTQTSVEPTAL</sequence>
<evidence type="ECO:0000313" key="2">
    <source>
        <dbReference type="EMBL" id="JAQ01054.1"/>
    </source>
</evidence>
<keyword evidence="1" id="KW-0732">Signal</keyword>
<name>A0A146KX49_LYGHE</name>
<gene>
    <name evidence="2" type="ORF">g.463</name>
</gene>
<protein>
    <submittedName>
        <fullName evidence="2">Uncharacterized protein</fullName>
    </submittedName>
</protein>
<accession>A0A146KX49</accession>
<dbReference type="EMBL" id="GDHC01017575">
    <property type="protein sequence ID" value="JAQ01054.1"/>
    <property type="molecule type" value="Transcribed_RNA"/>
</dbReference>
<feature type="signal peptide" evidence="1">
    <location>
        <begin position="1"/>
        <end position="26"/>
    </location>
</feature>
<organism evidence="2">
    <name type="scientific">Lygus hesperus</name>
    <name type="common">Western plant bug</name>
    <dbReference type="NCBI Taxonomy" id="30085"/>
    <lineage>
        <taxon>Eukaryota</taxon>
        <taxon>Metazoa</taxon>
        <taxon>Ecdysozoa</taxon>
        <taxon>Arthropoda</taxon>
        <taxon>Hexapoda</taxon>
        <taxon>Insecta</taxon>
        <taxon>Pterygota</taxon>
        <taxon>Neoptera</taxon>
        <taxon>Paraneoptera</taxon>
        <taxon>Hemiptera</taxon>
        <taxon>Heteroptera</taxon>
        <taxon>Panheteroptera</taxon>
        <taxon>Cimicomorpha</taxon>
        <taxon>Miridae</taxon>
        <taxon>Mirini</taxon>
        <taxon>Lygus</taxon>
    </lineage>
</organism>
<reference evidence="2" key="1">
    <citation type="journal article" date="2016" name="Gigascience">
        <title>De novo construction of an expanded transcriptome assembly for the western tarnished plant bug, Lygus hesperus.</title>
        <authorList>
            <person name="Tassone E.E."/>
            <person name="Geib S.M."/>
            <person name="Hall B."/>
            <person name="Fabrick J.A."/>
            <person name="Brent C.S."/>
            <person name="Hull J.J."/>
        </authorList>
    </citation>
    <scope>NUCLEOTIDE SEQUENCE</scope>
</reference>
<proteinExistence type="predicted"/>
<dbReference type="AlphaFoldDB" id="A0A146KX49"/>